<dbReference type="InterPro" id="IPR036086">
    <property type="entry name" value="ParB/Sulfiredoxin_sf"/>
</dbReference>
<organism evidence="1 2">
    <name type="scientific">Trinickia dinghuensis</name>
    <dbReference type="NCBI Taxonomy" id="2291023"/>
    <lineage>
        <taxon>Bacteria</taxon>
        <taxon>Pseudomonadati</taxon>
        <taxon>Pseudomonadota</taxon>
        <taxon>Betaproteobacteria</taxon>
        <taxon>Burkholderiales</taxon>
        <taxon>Burkholderiaceae</taxon>
        <taxon>Trinickia</taxon>
    </lineage>
</organism>
<evidence type="ECO:0008006" key="3">
    <source>
        <dbReference type="Google" id="ProtNLM"/>
    </source>
</evidence>
<dbReference type="OrthoDB" id="6625962at2"/>
<dbReference type="Proteomes" id="UP000256838">
    <property type="component" value="Unassembled WGS sequence"/>
</dbReference>
<dbReference type="RefSeq" id="WP_115533177.1">
    <property type="nucleotide sequence ID" value="NZ_QRGA01000005.1"/>
</dbReference>
<proteinExistence type="predicted"/>
<accession>A0A3D8K2X3</accession>
<gene>
    <name evidence="1" type="ORF">DWV00_08750</name>
</gene>
<comment type="caution">
    <text evidence="1">The sequence shown here is derived from an EMBL/GenBank/DDBJ whole genome shotgun (WGS) entry which is preliminary data.</text>
</comment>
<dbReference type="EMBL" id="QRGA01000005">
    <property type="protein sequence ID" value="RDU99204.1"/>
    <property type="molecule type" value="Genomic_DNA"/>
</dbReference>
<dbReference type="SUPFAM" id="SSF110849">
    <property type="entry name" value="ParB/Sulfiredoxin"/>
    <property type="match status" value="1"/>
</dbReference>
<reference evidence="1 2" key="1">
    <citation type="submission" date="2018-08" db="EMBL/GenBank/DDBJ databases">
        <title>Paraburkholderia sp. DHOM06 isolated from forest soil.</title>
        <authorList>
            <person name="Gao Z.-H."/>
            <person name="Qiu L.-H."/>
        </authorList>
    </citation>
    <scope>NUCLEOTIDE SEQUENCE [LARGE SCALE GENOMIC DNA]</scope>
    <source>
        <strain evidence="1 2">DHOM06</strain>
    </source>
</reference>
<sequence>MTQGLAPLISSQRFIDESRVAEKAARFDVFIVRVADVMLRGKPYRILIDGHHNLAAARHAGVEPVWRGPTSKWRRIQARTRPAVFEAFLINNLTDSDWYFVDTGEVVVDLLPLASEETP</sequence>
<keyword evidence="2" id="KW-1185">Reference proteome</keyword>
<evidence type="ECO:0000313" key="1">
    <source>
        <dbReference type="EMBL" id="RDU99204.1"/>
    </source>
</evidence>
<name>A0A3D8K2X3_9BURK</name>
<protein>
    <recommendedName>
        <fullName evidence="3">ParB/Sulfiredoxin domain-containing protein</fullName>
    </recommendedName>
</protein>
<dbReference type="AlphaFoldDB" id="A0A3D8K2X3"/>
<evidence type="ECO:0000313" key="2">
    <source>
        <dbReference type="Proteomes" id="UP000256838"/>
    </source>
</evidence>